<accession>B6K3B7</accession>
<dbReference type="RefSeq" id="XP_002174267.1">
    <property type="nucleotide sequence ID" value="XM_002174231.1"/>
</dbReference>
<evidence type="ECO:0000256" key="1">
    <source>
        <dbReference type="SAM" id="Coils"/>
    </source>
</evidence>
<evidence type="ECO:0000313" key="4">
    <source>
        <dbReference type="Proteomes" id="UP000001744"/>
    </source>
</evidence>
<dbReference type="OMA" id="LIESSCH"/>
<keyword evidence="4" id="KW-1185">Reference proteome</keyword>
<reference evidence="3 4" key="1">
    <citation type="journal article" date="2011" name="Science">
        <title>Comparative functional genomics of the fission yeasts.</title>
        <authorList>
            <person name="Rhind N."/>
            <person name="Chen Z."/>
            <person name="Yassour M."/>
            <person name="Thompson D.A."/>
            <person name="Haas B.J."/>
            <person name="Habib N."/>
            <person name="Wapinski I."/>
            <person name="Roy S."/>
            <person name="Lin M.F."/>
            <person name="Heiman D.I."/>
            <person name="Young S.K."/>
            <person name="Furuya K."/>
            <person name="Guo Y."/>
            <person name="Pidoux A."/>
            <person name="Chen H.M."/>
            <person name="Robbertse B."/>
            <person name="Goldberg J.M."/>
            <person name="Aoki K."/>
            <person name="Bayne E.H."/>
            <person name="Berlin A.M."/>
            <person name="Desjardins C.A."/>
            <person name="Dobbs E."/>
            <person name="Dukaj L."/>
            <person name="Fan L."/>
            <person name="FitzGerald M.G."/>
            <person name="French C."/>
            <person name="Gujja S."/>
            <person name="Hansen K."/>
            <person name="Keifenheim D."/>
            <person name="Levin J.Z."/>
            <person name="Mosher R.A."/>
            <person name="Mueller C.A."/>
            <person name="Pfiffner J."/>
            <person name="Priest M."/>
            <person name="Russ C."/>
            <person name="Smialowska A."/>
            <person name="Swoboda P."/>
            <person name="Sykes S.M."/>
            <person name="Vaughn M."/>
            <person name="Vengrova S."/>
            <person name="Yoder R."/>
            <person name="Zeng Q."/>
            <person name="Allshire R."/>
            <person name="Baulcombe D."/>
            <person name="Birren B.W."/>
            <person name="Brown W."/>
            <person name="Ekwall K."/>
            <person name="Kellis M."/>
            <person name="Leatherwood J."/>
            <person name="Levin H."/>
            <person name="Margalit H."/>
            <person name="Martienssen R."/>
            <person name="Nieduszynski C.A."/>
            <person name="Spatafora J.W."/>
            <person name="Friedman N."/>
            <person name="Dalgaard J.Z."/>
            <person name="Baumann P."/>
            <person name="Niki H."/>
            <person name="Regev A."/>
            <person name="Nusbaum C."/>
        </authorList>
    </citation>
    <scope>NUCLEOTIDE SEQUENCE [LARGE SCALE GENOMIC DNA]</scope>
    <source>
        <strain evidence="4">yFS275 / FY16936</strain>
    </source>
</reference>
<dbReference type="AlphaFoldDB" id="B6K3B7"/>
<feature type="coiled-coil region" evidence="1">
    <location>
        <begin position="116"/>
        <end position="143"/>
    </location>
</feature>
<dbReference type="HOGENOM" id="CLU_1907894_0_0_1"/>
<dbReference type="JaponicusDB" id="SJAG_03101"/>
<protein>
    <submittedName>
        <fullName evidence="3">Uncharacterized protein</fullName>
    </submittedName>
</protein>
<gene>
    <name evidence="3" type="ORF">SJAG_03101</name>
</gene>
<keyword evidence="1" id="KW-0175">Coiled coil</keyword>
<sequence length="143" mass="15852">MTSSHPSTPPSTLKRHRPEMLAEYPSMHFESNVLTSPGSPTAAYSSTVTSFDQNTCLTDATDVEIAGLVDDEDSTVHFSDSERRSYSSISQANPASTLRNTGESFLNIVCQMQAHLEELTKSHETALHRIDALEKEVLRLKQR</sequence>
<dbReference type="Proteomes" id="UP000001744">
    <property type="component" value="Unassembled WGS sequence"/>
</dbReference>
<dbReference type="VEuPathDB" id="FungiDB:SJAG_03101"/>
<feature type="region of interest" description="Disordered" evidence="2">
    <location>
        <begin position="76"/>
        <end position="97"/>
    </location>
</feature>
<evidence type="ECO:0000256" key="2">
    <source>
        <dbReference type="SAM" id="MobiDB-lite"/>
    </source>
</evidence>
<evidence type="ECO:0000313" key="3">
    <source>
        <dbReference type="EMBL" id="EEB07974.1"/>
    </source>
</evidence>
<organism evidence="3 4">
    <name type="scientific">Schizosaccharomyces japonicus (strain yFS275 / FY16936)</name>
    <name type="common">Fission yeast</name>
    <dbReference type="NCBI Taxonomy" id="402676"/>
    <lineage>
        <taxon>Eukaryota</taxon>
        <taxon>Fungi</taxon>
        <taxon>Dikarya</taxon>
        <taxon>Ascomycota</taxon>
        <taxon>Taphrinomycotina</taxon>
        <taxon>Schizosaccharomycetes</taxon>
        <taxon>Schizosaccharomycetales</taxon>
        <taxon>Schizosaccharomycetaceae</taxon>
        <taxon>Schizosaccharomyces</taxon>
    </lineage>
</organism>
<dbReference type="EMBL" id="KE651167">
    <property type="protein sequence ID" value="EEB07974.1"/>
    <property type="molecule type" value="Genomic_DNA"/>
</dbReference>
<dbReference type="GeneID" id="7048447"/>
<proteinExistence type="predicted"/>
<name>B6K3B7_SCHJY</name>